<dbReference type="PANTHER" id="PTHR43129:SF1">
    <property type="entry name" value="FOSMIDOMYCIN RESISTANCE PROTEIN"/>
    <property type="match status" value="1"/>
</dbReference>
<sequence length="426" mass="46688">MARLPTAPAGGKLSAYIEDRTTRMKKRILLSASLFHALTDAATIVTPTIFPILYGQAFLIKKYSQIGLLSNLGLITTILVQFWVVALSFRHEYRWLMLASGLGICLASFLVPFSPSFVVLMLLFVLLRAFTSFYHPIVIAWISRSRSGLGRELDDAMGIQSGSGNLGVLLAFISTGYIAQHYGWKAPLYAWAVVGLLITAVGVMVINGVSSRQPVRPDLSARNWLQVLKKVSHLLPGFFFGGMGWSVTVYYAPSLLHNSFNIPMGRTGVYLALWIGLGTVTGYLYGFWSRKFGRKQVFLTSLAGATACLMVIGLSLNQTLSVTALLLFGGFLLMTYPSLHTFVGSTVRDEDQTQAFSWISNIQLISGAVISLVSGFLSDLLSIRFPFILAGLLSLAVFLFYLPKDHSYFGAREIESTSGHLQAPPV</sequence>
<dbReference type="SUPFAM" id="SSF103473">
    <property type="entry name" value="MFS general substrate transporter"/>
    <property type="match status" value="1"/>
</dbReference>
<feature type="transmembrane region" description="Helical" evidence="4">
    <location>
        <begin position="267"/>
        <end position="285"/>
    </location>
</feature>
<dbReference type="GO" id="GO:0005886">
    <property type="term" value="C:plasma membrane"/>
    <property type="evidence" value="ECO:0007669"/>
    <property type="project" value="TreeGrafter"/>
</dbReference>
<feature type="transmembrane region" description="Helical" evidence="4">
    <location>
        <begin position="28"/>
        <end position="54"/>
    </location>
</feature>
<reference evidence="6 7" key="1">
    <citation type="submission" date="2018-08" db="EMBL/GenBank/DDBJ databases">
        <title>Genome analysis of the thermophilic bacterium of the candidate phylum Aminicenantes from deep subsurface aquifer revealed its physiology and ecological role.</title>
        <authorList>
            <person name="Kadnikov V.V."/>
            <person name="Mardanov A.V."/>
            <person name="Beletsky A.V."/>
            <person name="Karnachuk O.V."/>
            <person name="Ravin N.V."/>
        </authorList>
    </citation>
    <scope>NUCLEOTIDE SEQUENCE [LARGE SCALE GENOMIC DNA]</scope>
    <source>
        <strain evidence="6">BY38</strain>
    </source>
</reference>
<keyword evidence="1 4" id="KW-0812">Transmembrane</keyword>
<dbReference type="Gene3D" id="1.20.1250.20">
    <property type="entry name" value="MFS general substrate transporter like domains"/>
    <property type="match status" value="2"/>
</dbReference>
<feature type="transmembrane region" description="Helical" evidence="4">
    <location>
        <begin position="117"/>
        <end position="142"/>
    </location>
</feature>
<keyword evidence="2 4" id="KW-1133">Transmembrane helix</keyword>
<feature type="transmembrane region" description="Helical" evidence="4">
    <location>
        <begin position="188"/>
        <end position="210"/>
    </location>
</feature>
<feature type="transmembrane region" description="Helical" evidence="4">
    <location>
        <begin position="66"/>
        <end position="86"/>
    </location>
</feature>
<evidence type="ECO:0000259" key="5">
    <source>
        <dbReference type="PROSITE" id="PS50850"/>
    </source>
</evidence>
<name>A0A3E2BKC4_9BACT</name>
<feature type="transmembrane region" description="Helical" evidence="4">
    <location>
        <begin position="93"/>
        <end position="111"/>
    </location>
</feature>
<dbReference type="Proteomes" id="UP000257323">
    <property type="component" value="Unassembled WGS sequence"/>
</dbReference>
<dbReference type="PANTHER" id="PTHR43129">
    <property type="entry name" value="FOSMIDOMYCIN RESISTANCE PROTEIN"/>
    <property type="match status" value="1"/>
</dbReference>
<accession>A0A3E2BKC4</accession>
<dbReference type="Pfam" id="PF07690">
    <property type="entry name" value="MFS_1"/>
    <property type="match status" value="1"/>
</dbReference>
<feature type="transmembrane region" description="Helical" evidence="4">
    <location>
        <begin position="231"/>
        <end position="252"/>
    </location>
</feature>
<dbReference type="InterPro" id="IPR020846">
    <property type="entry name" value="MFS_dom"/>
</dbReference>
<dbReference type="AlphaFoldDB" id="A0A3E2BKC4"/>
<evidence type="ECO:0000313" key="7">
    <source>
        <dbReference type="Proteomes" id="UP000257323"/>
    </source>
</evidence>
<protein>
    <submittedName>
        <fullName evidence="6">Fosmidomycin resistance protein</fullName>
    </submittedName>
</protein>
<feature type="domain" description="Major facilitator superfamily (MFS) profile" evidence="5">
    <location>
        <begin position="26"/>
        <end position="406"/>
    </location>
</feature>
<dbReference type="PROSITE" id="PS50850">
    <property type="entry name" value="MFS"/>
    <property type="match status" value="1"/>
</dbReference>
<gene>
    <name evidence="6" type="ORF">OP8BY_0718</name>
</gene>
<dbReference type="GO" id="GO:0022857">
    <property type="term" value="F:transmembrane transporter activity"/>
    <property type="evidence" value="ECO:0007669"/>
    <property type="project" value="InterPro"/>
</dbReference>
<evidence type="ECO:0000256" key="1">
    <source>
        <dbReference type="ARBA" id="ARBA00022692"/>
    </source>
</evidence>
<proteinExistence type="predicted"/>
<feature type="transmembrane region" description="Helical" evidence="4">
    <location>
        <begin position="322"/>
        <end position="343"/>
    </location>
</feature>
<organism evidence="6 7">
    <name type="scientific">Candidatus Saccharicenans subterraneus</name>
    <dbReference type="NCBI Taxonomy" id="2508984"/>
    <lineage>
        <taxon>Bacteria</taxon>
        <taxon>Candidatus Aminicenantota</taxon>
        <taxon>Candidatus Aminicenantia</taxon>
        <taxon>Candidatus Aminicenantales</taxon>
        <taxon>Candidatus Saccharicenantaceae</taxon>
        <taxon>Candidatus Saccharicenans</taxon>
    </lineage>
</organism>
<evidence type="ECO:0000256" key="3">
    <source>
        <dbReference type="ARBA" id="ARBA00023136"/>
    </source>
</evidence>
<feature type="transmembrane region" description="Helical" evidence="4">
    <location>
        <begin position="297"/>
        <end position="316"/>
    </location>
</feature>
<evidence type="ECO:0000313" key="6">
    <source>
        <dbReference type="EMBL" id="RFT15087.1"/>
    </source>
</evidence>
<dbReference type="InterPro" id="IPR011701">
    <property type="entry name" value="MFS"/>
</dbReference>
<evidence type="ECO:0000256" key="4">
    <source>
        <dbReference type="SAM" id="Phobius"/>
    </source>
</evidence>
<keyword evidence="3 4" id="KW-0472">Membrane</keyword>
<dbReference type="EMBL" id="QUAH01000013">
    <property type="protein sequence ID" value="RFT15087.1"/>
    <property type="molecule type" value="Genomic_DNA"/>
</dbReference>
<comment type="caution">
    <text evidence="6">The sequence shown here is derived from an EMBL/GenBank/DDBJ whole genome shotgun (WGS) entry which is preliminary data.</text>
</comment>
<feature type="transmembrane region" description="Helical" evidence="4">
    <location>
        <begin position="383"/>
        <end position="402"/>
    </location>
</feature>
<evidence type="ECO:0000256" key="2">
    <source>
        <dbReference type="ARBA" id="ARBA00022989"/>
    </source>
</evidence>
<feature type="transmembrane region" description="Helical" evidence="4">
    <location>
        <begin position="355"/>
        <end position="377"/>
    </location>
</feature>
<dbReference type="InterPro" id="IPR036259">
    <property type="entry name" value="MFS_trans_sf"/>
</dbReference>
<feature type="transmembrane region" description="Helical" evidence="4">
    <location>
        <begin position="163"/>
        <end position="182"/>
    </location>
</feature>